<name>A0ABW2HDA1_9MICO</name>
<dbReference type="InterPro" id="IPR025568">
    <property type="entry name" value="DUF4334"/>
</dbReference>
<dbReference type="RefSeq" id="WP_262874245.1">
    <property type="nucleotide sequence ID" value="NZ_BAABKW010000004.1"/>
</dbReference>
<dbReference type="Pfam" id="PF00107">
    <property type="entry name" value="ADH_zinc_N"/>
    <property type="match status" value="1"/>
</dbReference>
<evidence type="ECO:0000256" key="4">
    <source>
        <dbReference type="ARBA" id="ARBA00022833"/>
    </source>
</evidence>
<dbReference type="Gene3D" id="2.40.128.580">
    <property type="entry name" value="GXWXG domain"/>
    <property type="match status" value="1"/>
</dbReference>
<sequence length="550" mass="56320">MTDAVAALVRERGGSAALTAVRLREPGEGEILVRIAASGVCPTDLFAIDGGAGDVFPAVFGHEGAGVVEAIGTGVDRIRPGDHVVLGFDSCGFCDACRGGHPASCARFAALNYRGRLDDLAVDATGEPVRTAWMAQSSWATRVIVRERSAAVIAPDVPWEVAATLGCGILTGAGTVFNVLAPGPGDVLLVIGAGTTGLAAVMAAAHRGVGEIVVCESVAERRALALEVGATRAVAPADLGAAWGSVRPTHALDTVGTQGTVDAALESLAQGGVCATIALKPGENPVLVSQSRLLWGRGLRGVIEGDADVPRDIARLVALWHAGRLPVERLIRRYSFDDLDAAIADARSGEVVKAVVMVEPAAAGAGAYSASAARTSDAAAALGADAARVPAGDALGEAPAELTALLRSGAVPADDLPALWRSLPPVSPAELRGFWRGTGLTASHPAHRLLVRHRWIGKLFRGDDDVAPIVGLDENDAPFADVETARGGASLRTVVHDGITTAAMLYDGQPIVDCFTRIGPDAVLGVMTGRGTAAPGSYFFVLERSGDLAL</sequence>
<dbReference type="SUPFAM" id="SSF51735">
    <property type="entry name" value="NAD(P)-binding Rossmann-fold domains"/>
    <property type="match status" value="1"/>
</dbReference>
<dbReference type="Gene3D" id="3.40.50.720">
    <property type="entry name" value="NAD(P)-binding Rossmann-like Domain"/>
    <property type="match status" value="1"/>
</dbReference>
<dbReference type="Pfam" id="PF08240">
    <property type="entry name" value="ADH_N"/>
    <property type="match status" value="1"/>
</dbReference>
<evidence type="ECO:0000256" key="6">
    <source>
        <dbReference type="RuleBase" id="RU361277"/>
    </source>
</evidence>
<dbReference type="InterPro" id="IPR011032">
    <property type="entry name" value="GroES-like_sf"/>
</dbReference>
<evidence type="ECO:0000256" key="2">
    <source>
        <dbReference type="ARBA" id="ARBA00008072"/>
    </source>
</evidence>
<reference evidence="9" key="1">
    <citation type="journal article" date="2019" name="Int. J. Syst. Evol. Microbiol.">
        <title>The Global Catalogue of Microorganisms (GCM) 10K type strain sequencing project: providing services to taxonomists for standard genome sequencing and annotation.</title>
        <authorList>
            <consortium name="The Broad Institute Genomics Platform"/>
            <consortium name="The Broad Institute Genome Sequencing Center for Infectious Disease"/>
            <person name="Wu L."/>
            <person name="Ma J."/>
        </authorList>
    </citation>
    <scope>NUCLEOTIDE SEQUENCE [LARGE SCALE GENOMIC DNA]</scope>
    <source>
        <strain evidence="9">CGMCC 1.15772</strain>
    </source>
</reference>
<dbReference type="EMBL" id="JBHTBE010000002">
    <property type="protein sequence ID" value="MFC7269323.1"/>
    <property type="molecule type" value="Genomic_DNA"/>
</dbReference>
<dbReference type="SUPFAM" id="SSF50129">
    <property type="entry name" value="GroES-like"/>
    <property type="match status" value="1"/>
</dbReference>
<dbReference type="InterPro" id="IPR025951">
    <property type="entry name" value="GXWXG_dom"/>
</dbReference>
<organism evidence="8 9">
    <name type="scientific">Microbacterium fluvii</name>
    <dbReference type="NCBI Taxonomy" id="415215"/>
    <lineage>
        <taxon>Bacteria</taxon>
        <taxon>Bacillati</taxon>
        <taxon>Actinomycetota</taxon>
        <taxon>Actinomycetes</taxon>
        <taxon>Micrococcales</taxon>
        <taxon>Microbacteriaceae</taxon>
        <taxon>Microbacterium</taxon>
    </lineage>
</organism>
<gene>
    <name evidence="8" type="ORF">ACFQRL_10155</name>
</gene>
<accession>A0ABW2HDA1</accession>
<protein>
    <submittedName>
        <fullName evidence="8">Alcohol dehydrogenase catalytic domain-containing protein</fullName>
    </submittedName>
</protein>
<comment type="caution">
    <text evidence="8">The sequence shown here is derived from an EMBL/GenBank/DDBJ whole genome shotgun (WGS) entry which is preliminary data.</text>
</comment>
<evidence type="ECO:0000256" key="3">
    <source>
        <dbReference type="ARBA" id="ARBA00022723"/>
    </source>
</evidence>
<comment type="similarity">
    <text evidence="2 6">Belongs to the zinc-containing alcohol dehydrogenase family.</text>
</comment>
<comment type="cofactor">
    <cofactor evidence="1 6">
        <name>Zn(2+)</name>
        <dbReference type="ChEBI" id="CHEBI:29105"/>
    </cofactor>
</comment>
<proteinExistence type="inferred from homology"/>
<feature type="domain" description="Enoyl reductase (ER)" evidence="7">
    <location>
        <begin position="13"/>
        <end position="356"/>
    </location>
</feature>
<dbReference type="InterPro" id="IPR013149">
    <property type="entry name" value="ADH-like_C"/>
</dbReference>
<dbReference type="InterPro" id="IPR013154">
    <property type="entry name" value="ADH-like_N"/>
</dbReference>
<evidence type="ECO:0000313" key="8">
    <source>
        <dbReference type="EMBL" id="MFC7269323.1"/>
    </source>
</evidence>
<dbReference type="Proteomes" id="UP001596507">
    <property type="component" value="Unassembled WGS sequence"/>
</dbReference>
<evidence type="ECO:0000259" key="7">
    <source>
        <dbReference type="SMART" id="SM00829"/>
    </source>
</evidence>
<keyword evidence="3 6" id="KW-0479">Metal-binding</keyword>
<dbReference type="PANTHER" id="PTHR43350:SF21">
    <property type="entry name" value="S-NITROSOMYCOTHIOL REDUCTASE MSCR"/>
    <property type="match status" value="1"/>
</dbReference>
<keyword evidence="9" id="KW-1185">Reference proteome</keyword>
<dbReference type="Pfam" id="PF14232">
    <property type="entry name" value="DUF4334"/>
    <property type="match status" value="1"/>
</dbReference>
<evidence type="ECO:0000256" key="5">
    <source>
        <dbReference type="ARBA" id="ARBA00023002"/>
    </source>
</evidence>
<dbReference type="SMART" id="SM00829">
    <property type="entry name" value="PKS_ER"/>
    <property type="match status" value="1"/>
</dbReference>
<dbReference type="InterPro" id="IPR036291">
    <property type="entry name" value="NAD(P)-bd_dom_sf"/>
</dbReference>
<evidence type="ECO:0000313" key="9">
    <source>
        <dbReference type="Proteomes" id="UP001596507"/>
    </source>
</evidence>
<dbReference type="Gene3D" id="3.90.180.10">
    <property type="entry name" value="Medium-chain alcohol dehydrogenases, catalytic domain"/>
    <property type="match status" value="1"/>
</dbReference>
<dbReference type="InterPro" id="IPR020843">
    <property type="entry name" value="ER"/>
</dbReference>
<keyword evidence="5" id="KW-0560">Oxidoreductase</keyword>
<dbReference type="PANTHER" id="PTHR43350">
    <property type="entry name" value="NAD-DEPENDENT ALCOHOL DEHYDROGENASE"/>
    <property type="match status" value="1"/>
</dbReference>
<dbReference type="PROSITE" id="PS00059">
    <property type="entry name" value="ADH_ZINC"/>
    <property type="match status" value="1"/>
</dbReference>
<evidence type="ECO:0000256" key="1">
    <source>
        <dbReference type="ARBA" id="ARBA00001947"/>
    </source>
</evidence>
<dbReference type="Pfam" id="PF14231">
    <property type="entry name" value="GXWXG"/>
    <property type="match status" value="1"/>
</dbReference>
<dbReference type="InterPro" id="IPR002328">
    <property type="entry name" value="ADH_Zn_CS"/>
</dbReference>
<keyword evidence="4 6" id="KW-0862">Zinc</keyword>